<evidence type="ECO:0000313" key="1">
    <source>
        <dbReference type="EMBL" id="GAI29114.1"/>
    </source>
</evidence>
<sequence length="162" mass="18986">AEFALDIKGIHETFGDLKTNTQNNFKKMLEDYLGISTDADLSDWYYMRIKCVCESIIEIVSKQADKIELRDEAWDYTDSVIQEKIADQIEPVVDNLKNKQGVCPFCEREGGFFREFQFKGKDKKGFLYFECPSCKKHLQYDSLTRSIRTQKGLLRFLFSRFS</sequence>
<protein>
    <recommendedName>
        <fullName evidence="2">TFIIS-type domain-containing protein</fullName>
    </recommendedName>
</protein>
<dbReference type="SUPFAM" id="SSF57783">
    <property type="entry name" value="Zinc beta-ribbon"/>
    <property type="match status" value="1"/>
</dbReference>
<comment type="caution">
    <text evidence="1">The sequence shown here is derived from an EMBL/GenBank/DDBJ whole genome shotgun (WGS) entry which is preliminary data.</text>
</comment>
<gene>
    <name evidence="1" type="ORF">S06H3_36217</name>
</gene>
<dbReference type="EMBL" id="BARV01021920">
    <property type="protein sequence ID" value="GAI29114.1"/>
    <property type="molecule type" value="Genomic_DNA"/>
</dbReference>
<organism evidence="1">
    <name type="scientific">marine sediment metagenome</name>
    <dbReference type="NCBI Taxonomy" id="412755"/>
    <lineage>
        <taxon>unclassified sequences</taxon>
        <taxon>metagenomes</taxon>
        <taxon>ecological metagenomes</taxon>
    </lineage>
</organism>
<dbReference type="AlphaFoldDB" id="X1PDX0"/>
<evidence type="ECO:0008006" key="2">
    <source>
        <dbReference type="Google" id="ProtNLM"/>
    </source>
</evidence>
<feature type="non-terminal residue" evidence="1">
    <location>
        <position position="1"/>
    </location>
</feature>
<proteinExistence type="predicted"/>
<reference evidence="1" key="1">
    <citation type="journal article" date="2014" name="Front. Microbiol.">
        <title>High frequency of phylogenetically diverse reductive dehalogenase-homologous genes in deep subseafloor sedimentary metagenomes.</title>
        <authorList>
            <person name="Kawai M."/>
            <person name="Futagami T."/>
            <person name="Toyoda A."/>
            <person name="Takaki Y."/>
            <person name="Nishi S."/>
            <person name="Hori S."/>
            <person name="Arai W."/>
            <person name="Tsubouchi T."/>
            <person name="Morono Y."/>
            <person name="Uchiyama I."/>
            <person name="Ito T."/>
            <person name="Fujiyama A."/>
            <person name="Inagaki F."/>
            <person name="Takami H."/>
        </authorList>
    </citation>
    <scope>NUCLEOTIDE SEQUENCE</scope>
    <source>
        <strain evidence="1">Expedition CK06-06</strain>
    </source>
</reference>
<name>X1PDX0_9ZZZZ</name>
<accession>X1PDX0</accession>